<dbReference type="AlphaFoldDB" id="A0AAV1LVP1"/>
<keyword evidence="1" id="KW-0175">Coiled coil</keyword>
<dbReference type="PANTHER" id="PTHR19446">
    <property type="entry name" value="REVERSE TRANSCRIPTASES"/>
    <property type="match status" value="1"/>
</dbReference>
<reference evidence="3 4" key="1">
    <citation type="submission" date="2023-11" db="EMBL/GenBank/DDBJ databases">
        <authorList>
            <person name="Hedman E."/>
            <person name="Englund M."/>
            <person name="Stromberg M."/>
            <person name="Nyberg Akerstrom W."/>
            <person name="Nylinder S."/>
            <person name="Jareborg N."/>
            <person name="Kallberg Y."/>
            <person name="Kronander E."/>
        </authorList>
    </citation>
    <scope>NUCLEOTIDE SEQUENCE [LARGE SCALE GENOMIC DNA]</scope>
</reference>
<name>A0AAV1LVP1_9NEOP</name>
<accession>A0AAV1LVP1</accession>
<gene>
    <name evidence="3" type="ORF">PARMNEM_LOCUS17254</name>
</gene>
<organism evidence="3 4">
    <name type="scientific">Parnassius mnemosyne</name>
    <name type="common">clouded apollo</name>
    <dbReference type="NCBI Taxonomy" id="213953"/>
    <lineage>
        <taxon>Eukaryota</taxon>
        <taxon>Metazoa</taxon>
        <taxon>Ecdysozoa</taxon>
        <taxon>Arthropoda</taxon>
        <taxon>Hexapoda</taxon>
        <taxon>Insecta</taxon>
        <taxon>Pterygota</taxon>
        <taxon>Neoptera</taxon>
        <taxon>Endopterygota</taxon>
        <taxon>Lepidoptera</taxon>
        <taxon>Glossata</taxon>
        <taxon>Ditrysia</taxon>
        <taxon>Papilionoidea</taxon>
        <taxon>Papilionidae</taxon>
        <taxon>Parnassiinae</taxon>
        <taxon>Parnassini</taxon>
        <taxon>Parnassius</taxon>
        <taxon>Driopa</taxon>
    </lineage>
</organism>
<feature type="compositionally biased region" description="Basic and acidic residues" evidence="2">
    <location>
        <begin position="96"/>
        <end position="119"/>
    </location>
</feature>
<feature type="coiled-coil region" evidence="1">
    <location>
        <begin position="26"/>
        <end position="53"/>
    </location>
</feature>
<proteinExistence type="predicted"/>
<evidence type="ECO:0000256" key="1">
    <source>
        <dbReference type="SAM" id="Coils"/>
    </source>
</evidence>
<dbReference type="EMBL" id="CAVLGL010000101">
    <property type="protein sequence ID" value="CAK1598234.1"/>
    <property type="molecule type" value="Genomic_DNA"/>
</dbReference>
<evidence type="ECO:0000256" key="2">
    <source>
        <dbReference type="SAM" id="MobiDB-lite"/>
    </source>
</evidence>
<dbReference type="Proteomes" id="UP001314205">
    <property type="component" value="Unassembled WGS sequence"/>
</dbReference>
<sequence>MVRADLTLRHIKTQRPRRHFVGKLSIQNLKEAANKLTERFADFEKETKNLDIQQKYDWFETSIKLAKSTCTNKEKKKSYLSIKTKNLLEARKQVISSRDTENRRKRISELSKDIKQSMRRDRKQNRRKKIEEQIIRTGGTKKAYKELSESKDWVTKVRNEKGIEQNRRSDIKDIATSYYKQLYENTQEEPGEVIVLNDDEDESIPYILQREVEVALQSQSKDKAPGPDGIENEILLMAKNVLLPVITKLFNEIFANEVIPIQWTQSNIHSMERSMMGIRKKDRVRLEDIRKNTKVRDIATKVRKLKWKWAGHMSRGKEKWSRKVTEWYPRNGIRKRGRPRQRWEDDLVKFAGVTWNRVAKDRNEWKRLEEAFADWQSAEDNVDFI</sequence>
<protein>
    <recommendedName>
        <fullName evidence="5">Endonuclease-reverse transcriptase</fullName>
    </recommendedName>
</protein>
<evidence type="ECO:0000313" key="3">
    <source>
        <dbReference type="EMBL" id="CAK1598234.1"/>
    </source>
</evidence>
<feature type="region of interest" description="Disordered" evidence="2">
    <location>
        <begin position="96"/>
        <end position="129"/>
    </location>
</feature>
<evidence type="ECO:0000313" key="4">
    <source>
        <dbReference type="Proteomes" id="UP001314205"/>
    </source>
</evidence>
<comment type="caution">
    <text evidence="3">The sequence shown here is derived from an EMBL/GenBank/DDBJ whole genome shotgun (WGS) entry which is preliminary data.</text>
</comment>
<keyword evidence="4" id="KW-1185">Reference proteome</keyword>
<evidence type="ECO:0008006" key="5">
    <source>
        <dbReference type="Google" id="ProtNLM"/>
    </source>
</evidence>